<keyword evidence="2" id="KW-1185">Reference proteome</keyword>
<proteinExistence type="predicted"/>
<protein>
    <submittedName>
        <fullName evidence="1">Uncharacterized protein</fullName>
    </submittedName>
</protein>
<dbReference type="AlphaFoldDB" id="A0ABD1LW92"/>
<sequence length="62" mass="6886">MDDFVWLDMIMISVPLALEDCFGSEVVHTLSCRCTSLSVTVSGVIFPFCIEGNRIIMMSILV</sequence>
<accession>A0ABD1LW92</accession>
<reference evidence="1 2" key="1">
    <citation type="submission" date="2024-08" db="EMBL/GenBank/DDBJ databases">
        <title>Insights into the chromosomal genome structure of Flemingia macrophylla.</title>
        <authorList>
            <person name="Ding Y."/>
            <person name="Zhao Y."/>
            <person name="Bi W."/>
            <person name="Wu M."/>
            <person name="Zhao G."/>
            <person name="Gong Y."/>
            <person name="Li W."/>
            <person name="Zhang P."/>
        </authorList>
    </citation>
    <scope>NUCLEOTIDE SEQUENCE [LARGE SCALE GENOMIC DNA]</scope>
    <source>
        <strain evidence="1">DYQJB</strain>
        <tissue evidence="1">Leaf</tissue>
    </source>
</reference>
<dbReference type="EMBL" id="JBGMDY010000007">
    <property type="protein sequence ID" value="KAL2327779.1"/>
    <property type="molecule type" value="Genomic_DNA"/>
</dbReference>
<name>A0ABD1LW92_9FABA</name>
<organism evidence="1 2">
    <name type="scientific">Flemingia macrophylla</name>
    <dbReference type="NCBI Taxonomy" id="520843"/>
    <lineage>
        <taxon>Eukaryota</taxon>
        <taxon>Viridiplantae</taxon>
        <taxon>Streptophyta</taxon>
        <taxon>Embryophyta</taxon>
        <taxon>Tracheophyta</taxon>
        <taxon>Spermatophyta</taxon>
        <taxon>Magnoliopsida</taxon>
        <taxon>eudicotyledons</taxon>
        <taxon>Gunneridae</taxon>
        <taxon>Pentapetalae</taxon>
        <taxon>rosids</taxon>
        <taxon>fabids</taxon>
        <taxon>Fabales</taxon>
        <taxon>Fabaceae</taxon>
        <taxon>Papilionoideae</taxon>
        <taxon>50 kb inversion clade</taxon>
        <taxon>NPAAA clade</taxon>
        <taxon>indigoferoid/millettioid clade</taxon>
        <taxon>Phaseoleae</taxon>
        <taxon>Flemingia</taxon>
    </lineage>
</organism>
<dbReference type="Proteomes" id="UP001603857">
    <property type="component" value="Unassembled WGS sequence"/>
</dbReference>
<comment type="caution">
    <text evidence="1">The sequence shown here is derived from an EMBL/GenBank/DDBJ whole genome shotgun (WGS) entry which is preliminary data.</text>
</comment>
<evidence type="ECO:0000313" key="2">
    <source>
        <dbReference type="Proteomes" id="UP001603857"/>
    </source>
</evidence>
<gene>
    <name evidence="1" type="ORF">Fmac_021206</name>
</gene>
<evidence type="ECO:0000313" key="1">
    <source>
        <dbReference type="EMBL" id="KAL2327779.1"/>
    </source>
</evidence>